<keyword evidence="2" id="KW-0131">Cell cycle</keyword>
<feature type="compositionally biased region" description="Low complexity" evidence="1">
    <location>
        <begin position="182"/>
        <end position="193"/>
    </location>
</feature>
<gene>
    <name evidence="2" type="ORF">SAMN05421666_2527</name>
</gene>
<evidence type="ECO:0000256" key="1">
    <source>
        <dbReference type="SAM" id="MobiDB-lite"/>
    </source>
</evidence>
<dbReference type="AlphaFoldDB" id="A0A1N7H5T7"/>
<feature type="compositionally biased region" description="Low complexity" evidence="1">
    <location>
        <begin position="135"/>
        <end position="151"/>
    </location>
</feature>
<name>A0A1N7H5T7_9RHOB</name>
<dbReference type="Proteomes" id="UP000186019">
    <property type="component" value="Unassembled WGS sequence"/>
</dbReference>
<keyword evidence="2" id="KW-0132">Cell division</keyword>
<dbReference type="RefSeq" id="WP_076534487.1">
    <property type="nucleotide sequence ID" value="NZ_FOAC01000003.1"/>
</dbReference>
<feature type="compositionally biased region" description="Pro residues" evidence="1">
    <location>
        <begin position="84"/>
        <end position="107"/>
    </location>
</feature>
<dbReference type="STRING" id="573024.SAMN05216208_2792"/>
<keyword evidence="3" id="KW-1185">Reference proteome</keyword>
<feature type="compositionally biased region" description="Acidic residues" evidence="1">
    <location>
        <begin position="168"/>
        <end position="181"/>
    </location>
</feature>
<feature type="compositionally biased region" description="Polar residues" evidence="1">
    <location>
        <begin position="51"/>
        <end position="60"/>
    </location>
</feature>
<reference evidence="2 3" key="1">
    <citation type="submission" date="2017-01" db="EMBL/GenBank/DDBJ databases">
        <authorList>
            <person name="Mah S.A."/>
            <person name="Swanson W.J."/>
            <person name="Moy G.W."/>
            <person name="Vacquier V.D."/>
        </authorList>
    </citation>
    <scope>NUCLEOTIDE SEQUENCE [LARGE SCALE GENOMIC DNA]</scope>
    <source>
        <strain evidence="2 3">DSM 29590</strain>
    </source>
</reference>
<evidence type="ECO:0000313" key="2">
    <source>
        <dbReference type="EMBL" id="SIS20028.1"/>
    </source>
</evidence>
<accession>A0A1N7H5T7</accession>
<feature type="compositionally biased region" description="Low complexity" evidence="1">
    <location>
        <begin position="226"/>
        <end position="237"/>
    </location>
</feature>
<proteinExistence type="predicted"/>
<feature type="compositionally biased region" description="Pro residues" evidence="1">
    <location>
        <begin position="238"/>
        <end position="250"/>
    </location>
</feature>
<organism evidence="2 3">
    <name type="scientific">Roseovarius nanhaiticus</name>
    <dbReference type="NCBI Taxonomy" id="573024"/>
    <lineage>
        <taxon>Bacteria</taxon>
        <taxon>Pseudomonadati</taxon>
        <taxon>Pseudomonadota</taxon>
        <taxon>Alphaproteobacteria</taxon>
        <taxon>Rhodobacterales</taxon>
        <taxon>Roseobacteraceae</taxon>
        <taxon>Roseovarius</taxon>
    </lineage>
</organism>
<dbReference type="GO" id="GO:0051301">
    <property type="term" value="P:cell division"/>
    <property type="evidence" value="ECO:0007669"/>
    <property type="project" value="UniProtKB-KW"/>
</dbReference>
<feature type="compositionally biased region" description="Low complexity" evidence="1">
    <location>
        <begin position="72"/>
        <end position="83"/>
    </location>
</feature>
<protein>
    <submittedName>
        <fullName evidence="2">Cell division and transport-associated protein TolA</fullName>
    </submittedName>
</protein>
<dbReference type="EMBL" id="FTNV01000002">
    <property type="protein sequence ID" value="SIS20028.1"/>
    <property type="molecule type" value="Genomic_DNA"/>
</dbReference>
<dbReference type="Gene3D" id="3.30.1150.10">
    <property type="match status" value="1"/>
</dbReference>
<dbReference type="OrthoDB" id="7161229at2"/>
<sequence length="387" mass="40047">MNIGQIISGAGHIGLIGWVLFGGAFPDREFEFDAVQAVTVSSEEYAEIVARSTSPEQTTEIAPPAAPEVPQDAPDLTSAADTPPDAPQPTPAPEAAPDPAPTPPPAAPQADVADEAPVIEQPSQDMAALVPESSPRPQQRPAERVAPQAAPQPEPDVAVDDVVREEAVPDEAGETVSEETEATAPEAAATEIVTEAEEAEQDSAPLNSVRPRTRPQNLQPAPQPEPETQTATADPAPEAAPEPDPAPAPAPSVDSSSVNDALAAALGGAAETPAPSINAGPPLTAGEKDGLRVAVQSCWNTGSLSSDALRTVVTVSFEMSEDARPIESTLRMTDSSGGTAGSAQQAYEAARRAILRCGARGFGLPVEKFASWQNVELVFNPENMRIK</sequence>
<evidence type="ECO:0000313" key="3">
    <source>
        <dbReference type="Proteomes" id="UP000186019"/>
    </source>
</evidence>
<feature type="region of interest" description="Disordered" evidence="1">
    <location>
        <begin position="49"/>
        <end position="258"/>
    </location>
</feature>